<comment type="subcellular location">
    <subcellularLocation>
        <location evidence="1">Nucleus</location>
    </subcellularLocation>
</comment>
<keyword evidence="5" id="KW-0539">Nucleus</keyword>
<organism evidence="9 10">
    <name type="scientific">Agrocybe pediades</name>
    <dbReference type="NCBI Taxonomy" id="84607"/>
    <lineage>
        <taxon>Eukaryota</taxon>
        <taxon>Fungi</taxon>
        <taxon>Dikarya</taxon>
        <taxon>Basidiomycota</taxon>
        <taxon>Agaricomycotina</taxon>
        <taxon>Agaricomycetes</taxon>
        <taxon>Agaricomycetidae</taxon>
        <taxon>Agaricales</taxon>
        <taxon>Agaricineae</taxon>
        <taxon>Strophariaceae</taxon>
        <taxon>Agrocybe</taxon>
    </lineage>
</organism>
<evidence type="ECO:0000313" key="9">
    <source>
        <dbReference type="EMBL" id="KAF4615151.1"/>
    </source>
</evidence>
<feature type="compositionally biased region" description="Low complexity" evidence="6">
    <location>
        <begin position="176"/>
        <end position="188"/>
    </location>
</feature>
<dbReference type="EMBL" id="JAACJL010000044">
    <property type="protein sequence ID" value="KAF4615151.1"/>
    <property type="molecule type" value="Genomic_DNA"/>
</dbReference>
<dbReference type="PROSITE" id="PS50048">
    <property type="entry name" value="ZN2_CY6_FUNGAL_2"/>
    <property type="match status" value="1"/>
</dbReference>
<dbReference type="SMART" id="SM00066">
    <property type="entry name" value="GAL4"/>
    <property type="match status" value="1"/>
</dbReference>
<dbReference type="InterPro" id="IPR036864">
    <property type="entry name" value="Zn2-C6_fun-type_DNA-bd_sf"/>
</dbReference>
<protein>
    <recommendedName>
        <fullName evidence="8">Zn(2)-C6 fungal-type domain-containing protein</fullName>
    </recommendedName>
</protein>
<sequence length="719" mass="81132">MRDTASSEYALFIRDLSCKATRRPRDQKNSSDDPIVKHIARIPILLLRVCRRLRLPFFFWFPPIHVLFIRSEDLLDDFLISTPPHIPEPALTIMPRNSETTGTLRRGSACLSCRRRKLRCDGARPICHQCNTMRRGHECSYDDSARKSRTQALREKLSALEAKVRELESGPGATPSLSATTSYGSSTTDDGQPVASTSRSGSSEFWLQDSPEATFPDLDFSQSQSWFASYEYDSTNDMGSTSQLMMPMSLMMPPYDNQPTITHQAYTDSSGTPVRDGPGDRSINEPIVTLTIEMHNLLIQSFIEHRKQCCFYSNTSRFDRSSSATIYQNTPPNSALMSAIYLMGCFFARIPGLESQLLEQTQHEVSRALHNQEQLMDLVQALCLLAQYFFFNHRAMEGKLHLQRAKLISIDFGLHQITHSDFPFDLQFPFDSATYNWQEKSAIFWQVVMVEKFWSSSNDCCEAIPDFEASNRYITTPLPVLEGAELEAVIANSPLYDIFEGEHFCASMLSVTAFKVIVSSVFDRSLRVNNTSMMSKDATTWLYHRATAMALERLTTIVHPFAFGDPLQRSSAVTPRFDTDLYAVHSLILASTIHLHLDNVMDLKVSWAAKKIVELINYLGSGDYQYLDPILSICWASVVVIFRRMIDNANERVAAHNSEAASTASYTIAFLRHCADVLLSALRNLSKTMPIAGVYLRFVYVICLLVLSLWSTGLHPSGD</sequence>
<feature type="transmembrane region" description="Helical" evidence="7">
    <location>
        <begin position="694"/>
        <end position="713"/>
    </location>
</feature>
<dbReference type="CDD" id="cd00067">
    <property type="entry name" value="GAL4"/>
    <property type="match status" value="1"/>
</dbReference>
<evidence type="ECO:0000256" key="3">
    <source>
        <dbReference type="ARBA" id="ARBA00023015"/>
    </source>
</evidence>
<feature type="transmembrane region" description="Helical" evidence="7">
    <location>
        <begin position="624"/>
        <end position="642"/>
    </location>
</feature>
<name>A0A8H4QQ84_9AGAR</name>
<evidence type="ECO:0000256" key="1">
    <source>
        <dbReference type="ARBA" id="ARBA00004123"/>
    </source>
</evidence>
<dbReference type="Proteomes" id="UP000521872">
    <property type="component" value="Unassembled WGS sequence"/>
</dbReference>
<keyword evidence="10" id="KW-1185">Reference proteome</keyword>
<dbReference type="CDD" id="cd12148">
    <property type="entry name" value="fungal_TF_MHR"/>
    <property type="match status" value="1"/>
</dbReference>
<feature type="region of interest" description="Disordered" evidence="6">
    <location>
        <begin position="166"/>
        <end position="205"/>
    </location>
</feature>
<proteinExistence type="predicted"/>
<evidence type="ECO:0000256" key="2">
    <source>
        <dbReference type="ARBA" id="ARBA00022723"/>
    </source>
</evidence>
<feature type="compositionally biased region" description="Polar residues" evidence="6">
    <location>
        <begin position="194"/>
        <end position="205"/>
    </location>
</feature>
<evidence type="ECO:0000259" key="8">
    <source>
        <dbReference type="PROSITE" id="PS50048"/>
    </source>
</evidence>
<evidence type="ECO:0000256" key="5">
    <source>
        <dbReference type="ARBA" id="ARBA00023242"/>
    </source>
</evidence>
<dbReference type="InterPro" id="IPR050815">
    <property type="entry name" value="TF_fung"/>
</dbReference>
<dbReference type="PANTHER" id="PTHR47338:SF29">
    <property type="entry name" value="ZN(2)-C6 FUNGAL-TYPE DOMAIN-CONTAINING PROTEIN"/>
    <property type="match status" value="1"/>
</dbReference>
<dbReference type="Pfam" id="PF00172">
    <property type="entry name" value="Zn_clus"/>
    <property type="match status" value="1"/>
</dbReference>
<dbReference type="InterPro" id="IPR001138">
    <property type="entry name" value="Zn2Cys6_DnaBD"/>
</dbReference>
<dbReference type="PROSITE" id="PS00463">
    <property type="entry name" value="ZN2_CY6_FUNGAL_1"/>
    <property type="match status" value="1"/>
</dbReference>
<feature type="domain" description="Zn(2)-C6 fungal-type" evidence="8">
    <location>
        <begin position="109"/>
        <end position="141"/>
    </location>
</feature>
<evidence type="ECO:0000313" key="10">
    <source>
        <dbReference type="Proteomes" id="UP000521872"/>
    </source>
</evidence>
<keyword evidence="7" id="KW-0812">Transmembrane</keyword>
<dbReference type="GO" id="GO:0000981">
    <property type="term" value="F:DNA-binding transcription factor activity, RNA polymerase II-specific"/>
    <property type="evidence" value="ECO:0007669"/>
    <property type="project" value="InterPro"/>
</dbReference>
<dbReference type="GO" id="GO:0005634">
    <property type="term" value="C:nucleus"/>
    <property type="evidence" value="ECO:0007669"/>
    <property type="project" value="UniProtKB-SubCell"/>
</dbReference>
<keyword evidence="7" id="KW-1133">Transmembrane helix</keyword>
<gene>
    <name evidence="9" type="ORF">D9613_003387</name>
</gene>
<keyword evidence="2" id="KW-0479">Metal-binding</keyword>
<dbReference type="GO" id="GO:0008270">
    <property type="term" value="F:zinc ion binding"/>
    <property type="evidence" value="ECO:0007669"/>
    <property type="project" value="InterPro"/>
</dbReference>
<dbReference type="CDD" id="cd14725">
    <property type="entry name" value="ZIP_Gal4-like_2"/>
    <property type="match status" value="1"/>
</dbReference>
<keyword evidence="4" id="KW-0804">Transcription</keyword>
<evidence type="ECO:0000256" key="7">
    <source>
        <dbReference type="SAM" id="Phobius"/>
    </source>
</evidence>
<dbReference type="AlphaFoldDB" id="A0A8H4QQ84"/>
<keyword evidence="7" id="KW-0472">Membrane</keyword>
<evidence type="ECO:0000256" key="4">
    <source>
        <dbReference type="ARBA" id="ARBA00023163"/>
    </source>
</evidence>
<dbReference type="PANTHER" id="PTHR47338">
    <property type="entry name" value="ZN(II)2CYS6 TRANSCRIPTION FACTOR (EUROFUNG)-RELATED"/>
    <property type="match status" value="1"/>
</dbReference>
<accession>A0A8H4QQ84</accession>
<reference evidence="9 10" key="1">
    <citation type="submission" date="2019-12" db="EMBL/GenBank/DDBJ databases">
        <authorList>
            <person name="Floudas D."/>
            <person name="Bentzer J."/>
            <person name="Ahren D."/>
            <person name="Johansson T."/>
            <person name="Persson P."/>
            <person name="Tunlid A."/>
        </authorList>
    </citation>
    <scope>NUCLEOTIDE SEQUENCE [LARGE SCALE GENOMIC DNA]</scope>
    <source>
        <strain evidence="9 10">CBS 102.39</strain>
    </source>
</reference>
<comment type="caution">
    <text evidence="9">The sequence shown here is derived from an EMBL/GenBank/DDBJ whole genome shotgun (WGS) entry which is preliminary data.</text>
</comment>
<dbReference type="SUPFAM" id="SSF57701">
    <property type="entry name" value="Zn2/Cys6 DNA-binding domain"/>
    <property type="match status" value="1"/>
</dbReference>
<evidence type="ECO:0000256" key="6">
    <source>
        <dbReference type="SAM" id="MobiDB-lite"/>
    </source>
</evidence>
<keyword evidence="3" id="KW-0805">Transcription regulation</keyword>
<dbReference type="Gene3D" id="4.10.240.10">
    <property type="entry name" value="Zn(2)-C6 fungal-type DNA-binding domain"/>
    <property type="match status" value="1"/>
</dbReference>